<accession>A0ABD3X9E9</accession>
<dbReference type="EMBL" id="JBJQND010000003">
    <property type="protein sequence ID" value="KAL3882894.1"/>
    <property type="molecule type" value="Genomic_DNA"/>
</dbReference>
<dbReference type="InterPro" id="IPR001841">
    <property type="entry name" value="Znf_RING"/>
</dbReference>
<dbReference type="AlphaFoldDB" id="A0ABD3X9E9"/>
<name>A0ABD3X9E9_SINWO</name>
<evidence type="ECO:0000259" key="4">
    <source>
        <dbReference type="PROSITE" id="PS50089"/>
    </source>
</evidence>
<evidence type="ECO:0000256" key="3">
    <source>
        <dbReference type="PROSITE-ProRule" id="PRU00175"/>
    </source>
</evidence>
<evidence type="ECO:0000313" key="5">
    <source>
        <dbReference type="EMBL" id="KAL3882894.1"/>
    </source>
</evidence>
<dbReference type="Pfam" id="PF13920">
    <property type="entry name" value="zf-C3HC4_3"/>
    <property type="match status" value="1"/>
</dbReference>
<gene>
    <name evidence="5" type="ORF">ACJMK2_029196</name>
</gene>
<reference evidence="5 6" key="1">
    <citation type="submission" date="2024-11" db="EMBL/GenBank/DDBJ databases">
        <title>Chromosome-level genome assembly of the freshwater bivalve Anodonta woodiana.</title>
        <authorList>
            <person name="Chen X."/>
        </authorList>
    </citation>
    <scope>NUCLEOTIDE SEQUENCE [LARGE SCALE GENOMIC DNA]</scope>
    <source>
        <strain evidence="5">MN2024</strain>
        <tissue evidence="5">Gills</tissue>
    </source>
</reference>
<evidence type="ECO:0000256" key="1">
    <source>
        <dbReference type="ARBA" id="ARBA00022771"/>
    </source>
</evidence>
<organism evidence="5 6">
    <name type="scientific">Sinanodonta woodiana</name>
    <name type="common">Chinese pond mussel</name>
    <name type="synonym">Anodonta woodiana</name>
    <dbReference type="NCBI Taxonomy" id="1069815"/>
    <lineage>
        <taxon>Eukaryota</taxon>
        <taxon>Metazoa</taxon>
        <taxon>Spiralia</taxon>
        <taxon>Lophotrochozoa</taxon>
        <taxon>Mollusca</taxon>
        <taxon>Bivalvia</taxon>
        <taxon>Autobranchia</taxon>
        <taxon>Heteroconchia</taxon>
        <taxon>Palaeoheterodonta</taxon>
        <taxon>Unionida</taxon>
        <taxon>Unionoidea</taxon>
        <taxon>Unionidae</taxon>
        <taxon>Unioninae</taxon>
        <taxon>Sinanodonta</taxon>
    </lineage>
</organism>
<dbReference type="GO" id="GO:0008270">
    <property type="term" value="F:zinc ion binding"/>
    <property type="evidence" value="ECO:0007669"/>
    <property type="project" value="UniProtKB-KW"/>
</dbReference>
<keyword evidence="6" id="KW-1185">Reference proteome</keyword>
<evidence type="ECO:0000313" key="6">
    <source>
        <dbReference type="Proteomes" id="UP001634394"/>
    </source>
</evidence>
<dbReference type="InterPro" id="IPR013083">
    <property type="entry name" value="Znf_RING/FYVE/PHD"/>
</dbReference>
<dbReference type="PROSITE" id="PS50089">
    <property type="entry name" value="ZF_RING_2"/>
    <property type="match status" value="1"/>
</dbReference>
<keyword evidence="1 3" id="KW-0863">Zinc-finger</keyword>
<sequence>MDDVSSEVTLTCLDQVPGREATSASQSDDLRMVVLSGENADDKIEAETSAAEEILSTKQVPEKIQSPNDVCTEAETSGPLTIESANMPCQTGISMDHVSSEETLTCLDQVPGREATSASQSDDLRMVVLSGENADDKIEAETSAAEEILSTKQVPEKIQSPNDVCTEAETSGPLTIESANMPCQTGISMDHVSSEETLTCLDQVPGREATSASQSDDLRMVVLSGENADDKIEAETSAAEEILSTKQVPEKIQSPNDVCTEAETSGPLTIESANMPCQTGISMDHVSSEETLTCLDQVPGREATSASQSDDLRMVVLSGENADDKIEAETSAAEEILSTKQVPEKIQSTKDVCSEAETSGPLTIESANMPCQTGISMDDVSSEVTLTCLDQVPGREATSASQSDDLRMVVLSGENADDKIEAETSAAEEILSTKQVPEKKAETSGPLTIESANMPCQTGISMDDVSSEVTLTCLDQVPGREATSASQSDDLRMVVLSGENADDKIEAETSAAEEILSTKQVPEKIQSTKDVCSEAETSGPLTIESANMPCQTGISMDDVSSEVTLTCLDQVPGREATSASQSDDLRMVVLSGENADDKIEAETSAAEEILSTKQVPEKKAETSGPLTIESANMPCQTGISMDDVSSEVTLTCLDQVPGREATSASQSDDLRMVVLSGENADDKIEAETSAAEEILSTKQVPEKKAETSGPLTIESANMPCQTGISMAHVSNEVTLTYLDPVPGREATSASQSDDLRMVVLSGENADNEIEGEASAAKEILSTKQVPEKNIDGGKEWTSYNTNCYASDEKNRVDCWKYYLDFSQDHPCFSNGITVLAIQFSTEPSQPRLYIAQNDDRYRYESLRLATFSQYQGSGFRTRLAQSGYVYDVSRIMVMCPWDGSDVSAFTRNQHTLSCAFMMHFHKINIPLHEAPCPPLPASFGFNMAATMTFSPATEDQTDMIQSHTETESVAVASIEEPTKNAVSGLGQSSEGVNEADIGPIGSTEQEGYLLLFNADLDGMISQENDIDTNCSVHQAENSNADAISGADEGESTGDAQNDMEELLRENRRLRYAVLCESCKINPKCAVFVPCFHRLFCSECATSFRKCPACQQWIRNLMSADLS</sequence>
<dbReference type="Gene3D" id="3.30.40.10">
    <property type="entry name" value="Zinc/RING finger domain, C3HC4 (zinc finger)"/>
    <property type="match status" value="1"/>
</dbReference>
<proteinExistence type="predicted"/>
<protein>
    <recommendedName>
        <fullName evidence="4">RING-type domain-containing protein</fullName>
    </recommendedName>
</protein>
<comment type="caution">
    <text evidence="5">The sequence shown here is derived from an EMBL/GenBank/DDBJ whole genome shotgun (WGS) entry which is preliminary data.</text>
</comment>
<evidence type="ECO:0000256" key="2">
    <source>
        <dbReference type="ARBA" id="ARBA00022833"/>
    </source>
</evidence>
<dbReference type="Proteomes" id="UP001634394">
    <property type="component" value="Unassembled WGS sequence"/>
</dbReference>
<feature type="domain" description="RING-type" evidence="4">
    <location>
        <begin position="1075"/>
        <end position="1110"/>
    </location>
</feature>
<keyword evidence="2" id="KW-0862">Zinc</keyword>
<keyword evidence="1 3" id="KW-0479">Metal-binding</keyword>
<dbReference type="SUPFAM" id="SSF57924">
    <property type="entry name" value="Inhibitor of apoptosis (IAP) repeat"/>
    <property type="match status" value="1"/>
</dbReference>